<reference evidence="2 3" key="1">
    <citation type="submission" date="2013-08" db="EMBL/GenBank/DDBJ databases">
        <authorList>
            <person name="Durkin A.S."/>
            <person name="Haft D.R."/>
            <person name="McCorrison J."/>
            <person name="Torralba M."/>
            <person name="Gillis M."/>
            <person name="Haft D.H."/>
            <person name="Methe B."/>
            <person name="Sutton G."/>
            <person name="Nelson K.E."/>
        </authorList>
    </citation>
    <scope>NUCLEOTIDE SEQUENCE [LARGE SCALE GENOMIC DNA]</scope>
    <source>
        <strain evidence="2 3">F0195</strain>
    </source>
</reference>
<gene>
    <name evidence="2" type="ORF">HMPREF1316_2070</name>
</gene>
<keyword evidence="3" id="KW-1185">Reference proteome</keyword>
<evidence type="ECO:0000313" key="2">
    <source>
        <dbReference type="EMBL" id="ERL10517.1"/>
    </source>
</evidence>
<feature type="transmembrane region" description="Helical" evidence="1">
    <location>
        <begin position="204"/>
        <end position="229"/>
    </location>
</feature>
<dbReference type="Pfam" id="PF02592">
    <property type="entry name" value="Vut_1"/>
    <property type="match status" value="1"/>
</dbReference>
<sequence>MSLYQAAKRLVKETACLLRSIPSTLIAFLCLTVVLMNLFASKSISGLPPWLGLDCGFLLSWEEALCEDTVAKRFGPRASVLVSLFAVGINLVAAGLMTVAAIIPGAWSASLDHPEATSAINDALNATIASTWFIVLGSVTAYIVSSFVDAFANWGLRTVVRHDNFLSFIVRSWGSTLVSQFVDNCVFAFIVSYSFFGWSVEQCLWGALIGMLFELLCEVVFSPWAFAIVRSWEKNDIGTEYLTKYFRNDVHESYRQNLVR</sequence>
<organism evidence="2 3">
    <name type="scientific">Olsenella profusa F0195</name>
    <dbReference type="NCBI Taxonomy" id="1125712"/>
    <lineage>
        <taxon>Bacteria</taxon>
        <taxon>Bacillati</taxon>
        <taxon>Actinomycetota</taxon>
        <taxon>Coriobacteriia</taxon>
        <taxon>Coriobacteriales</taxon>
        <taxon>Atopobiaceae</taxon>
        <taxon>Olsenella</taxon>
    </lineage>
</organism>
<dbReference type="STRING" id="1125712.HMPREF1316_2070"/>
<evidence type="ECO:0008006" key="4">
    <source>
        <dbReference type="Google" id="ProtNLM"/>
    </source>
</evidence>
<dbReference type="RefSeq" id="WP_021725102.1">
    <property type="nucleotide sequence ID" value="NZ_AWEZ01000008.1"/>
</dbReference>
<keyword evidence="1" id="KW-1133">Transmembrane helix</keyword>
<accession>U2V579</accession>
<proteinExistence type="predicted"/>
<keyword evidence="1" id="KW-0472">Membrane</keyword>
<keyword evidence="1" id="KW-0812">Transmembrane</keyword>
<dbReference type="eggNOG" id="ENOG5032SXA">
    <property type="taxonomic scope" value="Bacteria"/>
</dbReference>
<evidence type="ECO:0000256" key="1">
    <source>
        <dbReference type="SAM" id="Phobius"/>
    </source>
</evidence>
<comment type="caution">
    <text evidence="2">The sequence shown here is derived from an EMBL/GenBank/DDBJ whole genome shotgun (WGS) entry which is preliminary data.</text>
</comment>
<feature type="transmembrane region" description="Helical" evidence="1">
    <location>
        <begin position="20"/>
        <end position="40"/>
    </location>
</feature>
<dbReference type="AlphaFoldDB" id="U2V579"/>
<dbReference type="EMBL" id="AWEZ01000008">
    <property type="protein sequence ID" value="ERL10517.1"/>
    <property type="molecule type" value="Genomic_DNA"/>
</dbReference>
<dbReference type="PATRIC" id="fig|1125712.3.peg.275"/>
<feature type="transmembrane region" description="Helical" evidence="1">
    <location>
        <begin position="132"/>
        <end position="156"/>
    </location>
</feature>
<dbReference type="Proteomes" id="UP000016638">
    <property type="component" value="Unassembled WGS sequence"/>
</dbReference>
<feature type="transmembrane region" description="Helical" evidence="1">
    <location>
        <begin position="80"/>
        <end position="103"/>
    </location>
</feature>
<feature type="transmembrane region" description="Helical" evidence="1">
    <location>
        <begin position="177"/>
        <end position="198"/>
    </location>
</feature>
<evidence type="ECO:0000313" key="3">
    <source>
        <dbReference type="Proteomes" id="UP000016638"/>
    </source>
</evidence>
<dbReference type="PANTHER" id="PTHR34300">
    <property type="entry name" value="QUEUOSINE PRECURSOR TRANSPORTER-RELATED"/>
    <property type="match status" value="1"/>
</dbReference>
<name>U2V579_9ACTN</name>
<dbReference type="InterPro" id="IPR003744">
    <property type="entry name" value="YhhQ"/>
</dbReference>
<dbReference type="PANTHER" id="PTHR34300:SF2">
    <property type="entry name" value="QUEUOSINE PRECURSOR TRANSPORTER-RELATED"/>
    <property type="match status" value="1"/>
</dbReference>
<protein>
    <recommendedName>
        <fullName evidence="4">Queuosine precursor transporter</fullName>
    </recommendedName>
</protein>